<evidence type="ECO:0000313" key="1">
    <source>
        <dbReference type="EMBL" id="BET24650.1"/>
    </source>
</evidence>
<gene>
    <name evidence="1" type="ORF">RGQ30_01510</name>
</gene>
<proteinExistence type="predicted"/>
<reference evidence="1 2" key="1">
    <citation type="submission" date="2023-10" db="EMBL/GenBank/DDBJ databases">
        <title>Complete Genome Sequence of Limnobacter thiooxidans CS-K2T, Isolated from freshwater lake sediments in Bavaria, Germany.</title>
        <authorList>
            <person name="Naruki M."/>
            <person name="Watanabe A."/>
            <person name="Warashina T."/>
            <person name="Morita T."/>
            <person name="Arakawa K."/>
        </authorList>
    </citation>
    <scope>NUCLEOTIDE SEQUENCE [LARGE SCALE GENOMIC DNA]</scope>
    <source>
        <strain evidence="1 2">CS-K2</strain>
    </source>
</reference>
<sequence>MRVLLKTMVLLATGACSVERPAVAPSFVYENFLGEGKPEYKITGTQIKLLDLPNRESSLVGTESISGEQVLPFDDVVTKVIKTGEIQISGDLSVQTRNFGAIQKLTKEMYYDESIAWVERTLTATDQPTLLMWMSEGNCLIKIKQTVNESRDCPTDSGNPWQLLNPPETESWIKIELNQSKGWVEVDDRQIREVDRNF</sequence>
<name>A0AA86J4P0_9BURK</name>
<protein>
    <submittedName>
        <fullName evidence="1">Uncharacterized protein</fullName>
    </submittedName>
</protein>
<dbReference type="Proteomes" id="UP001329151">
    <property type="component" value="Chromosome"/>
</dbReference>
<organism evidence="1 2">
    <name type="scientific">Limnobacter thiooxidans</name>
    <dbReference type="NCBI Taxonomy" id="131080"/>
    <lineage>
        <taxon>Bacteria</taxon>
        <taxon>Pseudomonadati</taxon>
        <taxon>Pseudomonadota</taxon>
        <taxon>Betaproteobacteria</taxon>
        <taxon>Burkholderiales</taxon>
        <taxon>Burkholderiaceae</taxon>
        <taxon>Limnobacter</taxon>
    </lineage>
</organism>
<accession>A0AA86J4P0</accession>
<evidence type="ECO:0000313" key="2">
    <source>
        <dbReference type="Proteomes" id="UP001329151"/>
    </source>
</evidence>
<keyword evidence="2" id="KW-1185">Reference proteome</keyword>
<dbReference type="EMBL" id="AP028947">
    <property type="protein sequence ID" value="BET24650.1"/>
    <property type="molecule type" value="Genomic_DNA"/>
</dbReference>
<dbReference type="KEGG" id="lto:RGQ30_01510"/>
<dbReference type="AlphaFoldDB" id="A0AA86J4P0"/>